<evidence type="ECO:0000313" key="1">
    <source>
        <dbReference type="EMBL" id="KAG9341681.1"/>
    </source>
</evidence>
<dbReference type="Proteomes" id="UP000824540">
    <property type="component" value="Unassembled WGS sequence"/>
</dbReference>
<dbReference type="EMBL" id="JAFBMS010000033">
    <property type="protein sequence ID" value="KAG9341681.1"/>
    <property type="molecule type" value="Genomic_DNA"/>
</dbReference>
<organism evidence="1 2">
    <name type="scientific">Albula glossodonta</name>
    <name type="common">roundjaw bonefish</name>
    <dbReference type="NCBI Taxonomy" id="121402"/>
    <lineage>
        <taxon>Eukaryota</taxon>
        <taxon>Metazoa</taxon>
        <taxon>Chordata</taxon>
        <taxon>Craniata</taxon>
        <taxon>Vertebrata</taxon>
        <taxon>Euteleostomi</taxon>
        <taxon>Actinopterygii</taxon>
        <taxon>Neopterygii</taxon>
        <taxon>Teleostei</taxon>
        <taxon>Albuliformes</taxon>
        <taxon>Albulidae</taxon>
        <taxon>Albula</taxon>
    </lineage>
</organism>
<reference evidence="1" key="1">
    <citation type="thesis" date="2021" institute="BYU ScholarsArchive" country="Provo, UT, USA">
        <title>Applications of and Algorithms for Genome Assembly and Genomic Analyses with an Emphasis on Marine Teleosts.</title>
        <authorList>
            <person name="Pickett B.D."/>
        </authorList>
    </citation>
    <scope>NUCLEOTIDE SEQUENCE</scope>
    <source>
        <strain evidence="1">HI-2016</strain>
    </source>
</reference>
<accession>A0A8T2NRD1</accession>
<sequence length="111" mass="12212">MQETLAKKRWAHQLMGVQYGMLTAVQEDWCAFSSAPGSLHRCTPAVANSQNAVPSLVSSALRPVVPWLVVPGPTRRGEARVCPLNVRMCLVMWWGGCQHLEQLSQTEAPLS</sequence>
<comment type="caution">
    <text evidence="1">The sequence shown here is derived from an EMBL/GenBank/DDBJ whole genome shotgun (WGS) entry which is preliminary data.</text>
</comment>
<keyword evidence="2" id="KW-1185">Reference proteome</keyword>
<gene>
    <name evidence="1" type="ORF">JZ751_018745</name>
</gene>
<protein>
    <submittedName>
        <fullName evidence="1">Uncharacterized protein</fullName>
    </submittedName>
</protein>
<evidence type="ECO:0000313" key="2">
    <source>
        <dbReference type="Proteomes" id="UP000824540"/>
    </source>
</evidence>
<proteinExistence type="predicted"/>
<name>A0A8T2NRD1_9TELE</name>
<dbReference type="AlphaFoldDB" id="A0A8T2NRD1"/>